<dbReference type="AlphaFoldDB" id="A0A919BAG8"/>
<dbReference type="EMBL" id="BNBD01000021">
    <property type="protein sequence ID" value="GHF71639.1"/>
    <property type="molecule type" value="Genomic_DNA"/>
</dbReference>
<sequence>MVAGIEAGPGDGGAALATRVCVTVKGQLGLDDPGRMLRELERVTNVTWRWQEVEHGPALTGGIAEILLEALIAKSAEASLEYVVRVARERVDRWRGERLGPLQTHVDVSPVDETELDGAGG</sequence>
<evidence type="ECO:0000313" key="2">
    <source>
        <dbReference type="Proteomes" id="UP000638313"/>
    </source>
</evidence>
<reference evidence="1" key="1">
    <citation type="journal article" date="2014" name="Int. J. Syst. Evol. Microbiol.">
        <title>Complete genome sequence of Corynebacterium casei LMG S-19264T (=DSM 44701T), isolated from a smear-ripened cheese.</title>
        <authorList>
            <consortium name="US DOE Joint Genome Institute (JGI-PGF)"/>
            <person name="Walter F."/>
            <person name="Albersmeier A."/>
            <person name="Kalinowski J."/>
            <person name="Ruckert C."/>
        </authorList>
    </citation>
    <scope>NUCLEOTIDE SEQUENCE</scope>
    <source>
        <strain evidence="1">JCM 4059</strain>
    </source>
</reference>
<accession>A0A919BAG8</accession>
<organism evidence="1 2">
    <name type="scientific">Streptomyces mashuensis</name>
    <dbReference type="NCBI Taxonomy" id="33904"/>
    <lineage>
        <taxon>Bacteria</taxon>
        <taxon>Bacillati</taxon>
        <taxon>Actinomycetota</taxon>
        <taxon>Actinomycetes</taxon>
        <taxon>Kitasatosporales</taxon>
        <taxon>Streptomycetaceae</taxon>
        <taxon>Streptomyces</taxon>
    </lineage>
</organism>
<keyword evidence="2" id="KW-1185">Reference proteome</keyword>
<name>A0A919BAG8_9ACTN</name>
<comment type="caution">
    <text evidence="1">The sequence shown here is derived from an EMBL/GenBank/DDBJ whole genome shotgun (WGS) entry which is preliminary data.</text>
</comment>
<protein>
    <submittedName>
        <fullName evidence="1">Uncharacterized protein</fullName>
    </submittedName>
</protein>
<reference evidence="1" key="2">
    <citation type="submission" date="2020-09" db="EMBL/GenBank/DDBJ databases">
        <authorList>
            <person name="Sun Q."/>
            <person name="Ohkuma M."/>
        </authorList>
    </citation>
    <scope>NUCLEOTIDE SEQUENCE</scope>
    <source>
        <strain evidence="1">JCM 4059</strain>
    </source>
</reference>
<dbReference type="Proteomes" id="UP000638313">
    <property type="component" value="Unassembled WGS sequence"/>
</dbReference>
<gene>
    <name evidence="1" type="ORF">GCM10010218_61070</name>
</gene>
<proteinExistence type="predicted"/>
<evidence type="ECO:0000313" key="1">
    <source>
        <dbReference type="EMBL" id="GHF71639.1"/>
    </source>
</evidence>